<dbReference type="Proteomes" id="UP001302349">
    <property type="component" value="Chromosome"/>
</dbReference>
<dbReference type="EMBL" id="CP136051">
    <property type="protein sequence ID" value="WOK05915.1"/>
    <property type="molecule type" value="Genomic_DNA"/>
</dbReference>
<gene>
    <name evidence="1" type="ORF">RT717_22830</name>
</gene>
<keyword evidence="2" id="KW-1185">Reference proteome</keyword>
<proteinExistence type="predicted"/>
<accession>A0ABZ0INJ7</accession>
<evidence type="ECO:0000313" key="2">
    <source>
        <dbReference type="Proteomes" id="UP001302349"/>
    </source>
</evidence>
<name>A0ABZ0INJ7_9BACT</name>
<dbReference type="RefSeq" id="WP_317488661.1">
    <property type="nucleotide sequence ID" value="NZ_CP136051.1"/>
</dbReference>
<organism evidence="1 2">
    <name type="scientific">Imperialibacter roseus</name>
    <dbReference type="NCBI Taxonomy" id="1324217"/>
    <lineage>
        <taxon>Bacteria</taxon>
        <taxon>Pseudomonadati</taxon>
        <taxon>Bacteroidota</taxon>
        <taxon>Cytophagia</taxon>
        <taxon>Cytophagales</taxon>
        <taxon>Flammeovirgaceae</taxon>
        <taxon>Imperialibacter</taxon>
    </lineage>
</organism>
<dbReference type="InterPro" id="IPR025345">
    <property type="entry name" value="DUF4249"/>
</dbReference>
<sequence length="396" mass="44493">MNFVLKARHVFKGAGGLLFFVCFCTSCIEPFTPEPNETQRLLVVEGHISDSPEPYTIRLSRAQPLNSGGSIPESGAAVFVRNNEGTAYDFTEVSPGTYQSDPACFKGVRGATYQLHIETTDGGQYESVEVLLKATPPIDSVYFEREKRFTDVTGKELDGIKALVDTHDPERKTRYYRYEWISTFQIKVPFPSQWELAPDGSFAQVEFYHICYNSDTSRTILTTNTLQLNEDRVTAFELDYVNTISYRLRTMYSVLVRQYALDERGHSYWSQLNKNSENLGTLFDPTPYPIVGNLTSSTSPDEVVLGYFDASSVEEKRLYVTRDELDDLGLSFPTNPCVLQADTVKGGYDEMLLRLSWGQRIITIPGFGSGALIMGPAECSDCRLLGDADAPDFWEN</sequence>
<reference evidence="1 2" key="1">
    <citation type="journal article" date="2023" name="Microbiol. Resour. Announc.">
        <title>Complete Genome Sequence of Imperialibacter roseus strain P4T.</title>
        <authorList>
            <person name="Tizabi D.R."/>
            <person name="Bachvaroff T."/>
            <person name="Hill R.T."/>
        </authorList>
    </citation>
    <scope>NUCLEOTIDE SEQUENCE [LARGE SCALE GENOMIC DNA]</scope>
    <source>
        <strain evidence="1 2">P4T</strain>
    </source>
</reference>
<protein>
    <submittedName>
        <fullName evidence="1">DUF4249 domain-containing protein</fullName>
    </submittedName>
</protein>
<dbReference type="Pfam" id="PF14054">
    <property type="entry name" value="DUF4249"/>
    <property type="match status" value="1"/>
</dbReference>
<evidence type="ECO:0000313" key="1">
    <source>
        <dbReference type="EMBL" id="WOK05915.1"/>
    </source>
</evidence>